<dbReference type="PANTHER" id="PTHR32089:SF112">
    <property type="entry name" value="LYSOZYME-LIKE PROTEIN-RELATED"/>
    <property type="match status" value="1"/>
</dbReference>
<dbReference type="SMART" id="SM00283">
    <property type="entry name" value="MA"/>
    <property type="match status" value="1"/>
</dbReference>
<dbReference type="SUPFAM" id="SSF58104">
    <property type="entry name" value="Methyl-accepting chemotaxis protein (MCP) signaling domain"/>
    <property type="match status" value="1"/>
</dbReference>
<evidence type="ECO:0000256" key="2">
    <source>
        <dbReference type="PROSITE-ProRule" id="PRU00284"/>
    </source>
</evidence>
<dbReference type="Pfam" id="PF12729">
    <property type="entry name" value="4HB_MCP_1"/>
    <property type="match status" value="1"/>
</dbReference>
<dbReference type="Proteomes" id="UP001151081">
    <property type="component" value="Unassembled WGS sequence"/>
</dbReference>
<evidence type="ECO:0000313" key="5">
    <source>
        <dbReference type="EMBL" id="MDC3989137.1"/>
    </source>
</evidence>
<feature type="domain" description="Methyl-accepting transducer" evidence="4">
    <location>
        <begin position="214"/>
        <end position="450"/>
    </location>
</feature>
<protein>
    <submittedName>
        <fullName evidence="5">MCP four helix bundle domain-containing protein</fullName>
    </submittedName>
</protein>
<name>A0A9X4B0G3_9BACT</name>
<dbReference type="InterPro" id="IPR024478">
    <property type="entry name" value="HlyB_4HB_MCP"/>
</dbReference>
<keyword evidence="3" id="KW-0472">Membrane</keyword>
<keyword evidence="1 2" id="KW-0807">Transducer</keyword>
<dbReference type="PANTHER" id="PTHR32089">
    <property type="entry name" value="METHYL-ACCEPTING CHEMOTAXIS PROTEIN MCPB"/>
    <property type="match status" value="1"/>
</dbReference>
<comment type="caution">
    <text evidence="5">The sequence shown here is derived from an EMBL/GenBank/DDBJ whole genome shotgun (WGS) entry which is preliminary data.</text>
</comment>
<evidence type="ECO:0000256" key="1">
    <source>
        <dbReference type="ARBA" id="ARBA00023224"/>
    </source>
</evidence>
<keyword evidence="3" id="KW-0812">Transmembrane</keyword>
<evidence type="ECO:0000313" key="6">
    <source>
        <dbReference type="Proteomes" id="UP001151081"/>
    </source>
</evidence>
<evidence type="ECO:0000256" key="3">
    <source>
        <dbReference type="SAM" id="Phobius"/>
    </source>
</evidence>
<gene>
    <name evidence="5" type="ORF">KEG57_52215</name>
</gene>
<reference evidence="5 6" key="1">
    <citation type="submission" date="2021-04" db="EMBL/GenBank/DDBJ databases">
        <title>Genome analysis of Polyangium sp.</title>
        <authorList>
            <person name="Li Y."/>
            <person name="Wang J."/>
        </authorList>
    </citation>
    <scope>NUCLEOTIDE SEQUENCE [LARGE SCALE GENOMIC DNA]</scope>
    <source>
        <strain evidence="5 6">SDU14</strain>
    </source>
</reference>
<dbReference type="InterPro" id="IPR004089">
    <property type="entry name" value="MCPsignal_dom"/>
</dbReference>
<dbReference type="GO" id="GO:0007165">
    <property type="term" value="P:signal transduction"/>
    <property type="evidence" value="ECO:0007669"/>
    <property type="project" value="UniProtKB-KW"/>
</dbReference>
<evidence type="ECO:0000259" key="4">
    <source>
        <dbReference type="PROSITE" id="PS50111"/>
    </source>
</evidence>
<dbReference type="RefSeq" id="WP_272459988.1">
    <property type="nucleotide sequence ID" value="NZ_JAGTJJ010000096.1"/>
</dbReference>
<dbReference type="GO" id="GO:0016020">
    <property type="term" value="C:membrane"/>
    <property type="evidence" value="ECO:0007669"/>
    <property type="project" value="InterPro"/>
</dbReference>
<organism evidence="5 6">
    <name type="scientific">Polyangium jinanense</name>
    <dbReference type="NCBI Taxonomy" id="2829994"/>
    <lineage>
        <taxon>Bacteria</taxon>
        <taxon>Pseudomonadati</taxon>
        <taxon>Myxococcota</taxon>
        <taxon>Polyangia</taxon>
        <taxon>Polyangiales</taxon>
        <taxon>Polyangiaceae</taxon>
        <taxon>Polyangium</taxon>
    </lineage>
</organism>
<accession>A0A9X4B0G3</accession>
<keyword evidence="3" id="KW-1133">Transmembrane helix</keyword>
<dbReference type="AlphaFoldDB" id="A0A9X4B0G3"/>
<dbReference type="Gene3D" id="1.10.287.950">
    <property type="entry name" value="Methyl-accepting chemotaxis protein"/>
    <property type="match status" value="1"/>
</dbReference>
<keyword evidence="6" id="KW-1185">Reference proteome</keyword>
<proteinExistence type="predicted"/>
<dbReference type="EMBL" id="JAGTJJ010000096">
    <property type="protein sequence ID" value="MDC3989137.1"/>
    <property type="molecule type" value="Genomic_DNA"/>
</dbReference>
<dbReference type="PROSITE" id="PS50111">
    <property type="entry name" value="CHEMOTAXIS_TRANSDUC_2"/>
    <property type="match status" value="1"/>
</dbReference>
<feature type="transmembrane region" description="Helical" evidence="3">
    <location>
        <begin position="185"/>
        <end position="207"/>
    </location>
</feature>
<dbReference type="Pfam" id="PF00015">
    <property type="entry name" value="MCPsignal"/>
    <property type="match status" value="1"/>
</dbReference>
<sequence>MMQGFLRGRIGRLLGILLLLTAIVGGVGSWYVRSVSNELSVLASQNLQASVHLSGAERNLWELRFTLPNYVLEDITTREEIAATSAKRITQIEEHLAAYTALPLSDEERNHLDAWQRAFSALLRTRPHYFDLVDAGKIEEAKAYRAQETNPHAAQAVLTLSKLIEAQQALAQEREARARTAATRAIWSMLALVLTALGMGFVLSRALTREIADVRSSLQRSSSDLEATAATLLTGARELSAAATEVSTTLQALLMASKQIADSTRGVAAIARETGARARNGDEVVKRAQEGLAIMRARVDEIVKRMGHLGQSSEQIGGIVDIINELSEQTNILSINAAIEAVNAGEVGLRFGTVAQEIRGLASRVGSSARGIRELTETVRDAATQTTRATDEGTRAVAAIVHEFGNVLESFERINGQVSATTTAAREIETSTKHQTTAVAQVNASMTELARAAKDTEKSSQEMSQTCAELREVARRLAELTGATQDASTRPAA</sequence>